<evidence type="ECO:0008006" key="3">
    <source>
        <dbReference type="Google" id="ProtNLM"/>
    </source>
</evidence>
<dbReference type="EMBL" id="WNAL01000005">
    <property type="protein sequence ID" value="MTR80751.1"/>
    <property type="molecule type" value="Genomic_DNA"/>
</dbReference>
<sequence length="125" mass="14074">MKMTLQTIMQKMAFYVELVLSAFLLLVVIALSVRLIAQSVPQVWSQQIDVMYYLESAMTLAIGIEFVKMLCTHTSETIIEILLFAISRQMIVEHLSATETILGVGAIAGLFAVRKYLFCTIHKET</sequence>
<name>A0A844KKK1_9FIRM</name>
<evidence type="ECO:0000313" key="2">
    <source>
        <dbReference type="Proteomes" id="UP000446657"/>
    </source>
</evidence>
<protein>
    <recommendedName>
        <fullName evidence="3">Transporter</fullName>
    </recommendedName>
</protein>
<comment type="caution">
    <text evidence="1">The sequence shown here is derived from an EMBL/GenBank/DDBJ whole genome shotgun (WGS) entry which is preliminary data.</text>
</comment>
<accession>A0A844KKK1</accession>
<evidence type="ECO:0000313" key="1">
    <source>
        <dbReference type="EMBL" id="MTR80751.1"/>
    </source>
</evidence>
<proteinExistence type="predicted"/>
<dbReference type="Proteomes" id="UP000446657">
    <property type="component" value="Unassembled WGS sequence"/>
</dbReference>
<reference evidence="1 2" key="1">
    <citation type="journal article" date="2019" name="Nat. Med.">
        <title>A library of human gut bacterial isolates paired with longitudinal multiomics data enables mechanistic microbiome research.</title>
        <authorList>
            <person name="Poyet M."/>
            <person name="Groussin M."/>
            <person name="Gibbons S.M."/>
            <person name="Avila-Pacheco J."/>
            <person name="Jiang X."/>
            <person name="Kearney S.M."/>
            <person name="Perrotta A.R."/>
            <person name="Berdy B."/>
            <person name="Zhao S."/>
            <person name="Lieberman T.D."/>
            <person name="Swanson P.K."/>
            <person name="Smith M."/>
            <person name="Roesemann S."/>
            <person name="Alexander J.E."/>
            <person name="Rich S.A."/>
            <person name="Livny J."/>
            <person name="Vlamakis H."/>
            <person name="Clish C."/>
            <person name="Bullock K."/>
            <person name="Deik A."/>
            <person name="Scott J."/>
            <person name="Pierce K.A."/>
            <person name="Xavier R.J."/>
            <person name="Alm E.J."/>
        </authorList>
    </citation>
    <scope>NUCLEOTIDE SEQUENCE [LARGE SCALE GENOMIC DNA]</scope>
    <source>
        <strain evidence="1 2">BIOML-A1</strain>
    </source>
</reference>
<organism evidence="1 2">
    <name type="scientific">Roseburia faecis</name>
    <dbReference type="NCBI Taxonomy" id="301302"/>
    <lineage>
        <taxon>Bacteria</taxon>
        <taxon>Bacillati</taxon>
        <taxon>Bacillota</taxon>
        <taxon>Clostridia</taxon>
        <taxon>Lachnospirales</taxon>
        <taxon>Lachnospiraceae</taxon>
        <taxon>Roseburia</taxon>
    </lineage>
</organism>
<dbReference type="AlphaFoldDB" id="A0A844KKK1"/>
<gene>
    <name evidence="1" type="ORF">GMD30_03305</name>
</gene>